<evidence type="ECO:0000256" key="1">
    <source>
        <dbReference type="SAM" id="Phobius"/>
    </source>
</evidence>
<dbReference type="NCBIfam" id="NF037970">
    <property type="entry name" value="vanZ_1"/>
    <property type="match status" value="1"/>
</dbReference>
<organism evidence="3 4">
    <name type="scientific">Candidatus Sulfomarinibacter kjeldsenii</name>
    <dbReference type="NCBI Taxonomy" id="2885994"/>
    <lineage>
        <taxon>Bacteria</taxon>
        <taxon>Pseudomonadati</taxon>
        <taxon>Acidobacteriota</taxon>
        <taxon>Thermoanaerobaculia</taxon>
        <taxon>Thermoanaerobaculales</taxon>
        <taxon>Candidatus Sulfomarinibacteraceae</taxon>
        <taxon>Candidatus Sulfomarinibacter</taxon>
    </lineage>
</organism>
<feature type="domain" description="VanZ-like" evidence="2">
    <location>
        <begin position="40"/>
        <end position="106"/>
    </location>
</feature>
<sequence length="117" mass="11950">MIVANLVYAASLLFLGIVPDVPAVAVDIPDYVAHGIAYAAHTALMFALLLPSIGRGNAAVLAFVGAVIYGGLVEALQFLQPARTVEIRDILANSVGAGMAAIVLYFVTAPRPTGGSG</sequence>
<keyword evidence="1" id="KW-0812">Transmembrane</keyword>
<keyword evidence="1" id="KW-1133">Transmembrane helix</keyword>
<keyword evidence="1" id="KW-0472">Membrane</keyword>
<feature type="transmembrane region" description="Helical" evidence="1">
    <location>
        <begin position="60"/>
        <end position="78"/>
    </location>
</feature>
<dbReference type="AlphaFoldDB" id="A0A8J6Y1D3"/>
<dbReference type="Proteomes" id="UP000598633">
    <property type="component" value="Unassembled WGS sequence"/>
</dbReference>
<gene>
    <name evidence="3" type="primary">vanZ</name>
    <name evidence="3" type="ORF">IFJ97_07630</name>
</gene>
<dbReference type="EMBL" id="JACXWA010000121">
    <property type="protein sequence ID" value="MBD3871211.1"/>
    <property type="molecule type" value="Genomic_DNA"/>
</dbReference>
<feature type="transmembrane region" description="Helical" evidence="1">
    <location>
        <begin position="35"/>
        <end position="53"/>
    </location>
</feature>
<dbReference type="InterPro" id="IPR006976">
    <property type="entry name" value="VanZ-like"/>
</dbReference>
<accession>A0A8J6Y1D3</accession>
<evidence type="ECO:0000259" key="2">
    <source>
        <dbReference type="Pfam" id="PF04892"/>
    </source>
</evidence>
<evidence type="ECO:0000313" key="4">
    <source>
        <dbReference type="Proteomes" id="UP000598633"/>
    </source>
</evidence>
<name>A0A8J6Y1D3_9BACT</name>
<comment type="caution">
    <text evidence="3">The sequence shown here is derived from an EMBL/GenBank/DDBJ whole genome shotgun (WGS) entry which is preliminary data.</text>
</comment>
<reference evidence="3 4" key="1">
    <citation type="submission" date="2020-08" db="EMBL/GenBank/DDBJ databases">
        <title>Acidobacteriota in marine sediments use diverse sulfur dissimilation pathways.</title>
        <authorList>
            <person name="Wasmund K."/>
        </authorList>
    </citation>
    <scope>NUCLEOTIDE SEQUENCE [LARGE SCALE GENOMIC DNA]</scope>
    <source>
        <strain evidence="3">MAG AM3-A</strain>
    </source>
</reference>
<proteinExistence type="predicted"/>
<dbReference type="Pfam" id="PF04892">
    <property type="entry name" value="VanZ"/>
    <property type="match status" value="1"/>
</dbReference>
<feature type="transmembrane region" description="Helical" evidence="1">
    <location>
        <begin position="90"/>
        <end position="108"/>
    </location>
</feature>
<evidence type="ECO:0000313" key="3">
    <source>
        <dbReference type="EMBL" id="MBD3871211.1"/>
    </source>
</evidence>
<protein>
    <submittedName>
        <fullName evidence="3">VanZ family protein</fullName>
    </submittedName>
</protein>